<gene>
    <name evidence="3" type="ORF">Prum_014760</name>
</gene>
<dbReference type="InterPro" id="IPR050639">
    <property type="entry name" value="SSR_resolvase"/>
</dbReference>
<evidence type="ECO:0000313" key="3">
    <source>
        <dbReference type="EMBL" id="GFJ87834.1"/>
    </source>
</evidence>
<evidence type="ECO:0000259" key="2">
    <source>
        <dbReference type="PROSITE" id="PS51737"/>
    </source>
</evidence>
<dbReference type="GO" id="GO:0003677">
    <property type="term" value="F:DNA binding"/>
    <property type="evidence" value="ECO:0007669"/>
    <property type="project" value="InterPro"/>
</dbReference>
<comment type="caution">
    <text evidence="3">The sequence shown here is derived from an EMBL/GenBank/DDBJ whole genome shotgun (WGS) entry which is preliminary data.</text>
</comment>
<accession>A0A6V8KVH8</accession>
<name>A0A6V8KVH8_9ACTN</name>
<dbReference type="Gene3D" id="3.90.1750.20">
    <property type="entry name" value="Putative Large Serine Recombinase, Chain B, Domain 2"/>
    <property type="match status" value="1"/>
</dbReference>
<reference evidence="3 4" key="2">
    <citation type="submission" date="2020-03" db="EMBL/GenBank/DDBJ databases">
        <authorList>
            <person name="Ichikawa N."/>
            <person name="Kimura A."/>
            <person name="Kitahashi Y."/>
            <person name="Uohara A."/>
        </authorList>
    </citation>
    <scope>NUCLEOTIDE SEQUENCE [LARGE SCALE GENOMIC DNA]</scope>
    <source>
        <strain evidence="3 4">NBRC 108638</strain>
    </source>
</reference>
<sequence>MPSKSAAARAGARSTADGPVPDLLGWYIQRDRGRHARRRLSTAAVDGGIRFAFYGRISTEDWQDPGSSGRWQRDFAEELIAGRGVIVAEFFDVGYSRSRDWGRRPWAAAQLADPQRGWEAVVVGEFERAFYGDQFEQMAPVFAAHGVQMWLPELDGPADLSNALHVSLLRMLGVHSRREVQRARFRAKAAMRAQVEGQGRNLGGRPPYGYRLVDAGPHPNRAHARWGRRALRLDPDPATAPHVAWMFAQRLAGRSITAIARDLNERGVPCPSQVDAERNRHRSGRAWIWQTVAAILANPRYTGRQTWNRQRTDSGPSTPPTTSWAGRRLGGGTACRTG</sequence>
<dbReference type="PANTHER" id="PTHR30461:SF23">
    <property type="entry name" value="DNA RECOMBINASE-RELATED"/>
    <property type="match status" value="1"/>
</dbReference>
<protein>
    <recommendedName>
        <fullName evidence="2">Recombinase domain-containing protein</fullName>
    </recommendedName>
</protein>
<organism evidence="3 4">
    <name type="scientific">Phytohabitans rumicis</name>
    <dbReference type="NCBI Taxonomy" id="1076125"/>
    <lineage>
        <taxon>Bacteria</taxon>
        <taxon>Bacillati</taxon>
        <taxon>Actinomycetota</taxon>
        <taxon>Actinomycetes</taxon>
        <taxon>Micromonosporales</taxon>
        <taxon>Micromonosporaceae</taxon>
    </lineage>
</organism>
<dbReference type="InterPro" id="IPR038109">
    <property type="entry name" value="DNA_bind_recomb_sf"/>
</dbReference>
<dbReference type="GO" id="GO:0000150">
    <property type="term" value="F:DNA strand exchange activity"/>
    <property type="evidence" value="ECO:0007669"/>
    <property type="project" value="InterPro"/>
</dbReference>
<dbReference type="Pfam" id="PF07508">
    <property type="entry name" value="Recombinase"/>
    <property type="match status" value="1"/>
</dbReference>
<dbReference type="Proteomes" id="UP000482960">
    <property type="component" value="Unassembled WGS sequence"/>
</dbReference>
<dbReference type="Gene3D" id="3.40.50.1390">
    <property type="entry name" value="Resolvase, N-terminal catalytic domain"/>
    <property type="match status" value="1"/>
</dbReference>
<dbReference type="SUPFAM" id="SSF53041">
    <property type="entry name" value="Resolvase-like"/>
    <property type="match status" value="1"/>
</dbReference>
<feature type="region of interest" description="Disordered" evidence="1">
    <location>
        <begin position="303"/>
        <end position="338"/>
    </location>
</feature>
<feature type="domain" description="Recombinase" evidence="2">
    <location>
        <begin position="207"/>
        <end position="336"/>
    </location>
</feature>
<dbReference type="EMBL" id="BLPG01000001">
    <property type="protein sequence ID" value="GFJ87834.1"/>
    <property type="molecule type" value="Genomic_DNA"/>
</dbReference>
<reference evidence="3 4" key="1">
    <citation type="submission" date="2020-03" db="EMBL/GenBank/DDBJ databases">
        <title>Whole genome shotgun sequence of Phytohabitans rumicis NBRC 108638.</title>
        <authorList>
            <person name="Komaki H."/>
            <person name="Tamura T."/>
        </authorList>
    </citation>
    <scope>NUCLEOTIDE SEQUENCE [LARGE SCALE GENOMIC DNA]</scope>
    <source>
        <strain evidence="3 4">NBRC 108638</strain>
    </source>
</reference>
<dbReference type="InterPro" id="IPR006119">
    <property type="entry name" value="Resolv_N"/>
</dbReference>
<dbReference type="InterPro" id="IPR011109">
    <property type="entry name" value="DNA_bind_recombinase_dom"/>
</dbReference>
<evidence type="ECO:0000256" key="1">
    <source>
        <dbReference type="SAM" id="MobiDB-lite"/>
    </source>
</evidence>
<proteinExistence type="predicted"/>
<dbReference type="PROSITE" id="PS51737">
    <property type="entry name" value="RECOMBINASE_DNA_BIND"/>
    <property type="match status" value="1"/>
</dbReference>
<evidence type="ECO:0000313" key="4">
    <source>
        <dbReference type="Proteomes" id="UP000482960"/>
    </source>
</evidence>
<dbReference type="SMART" id="SM00857">
    <property type="entry name" value="Resolvase"/>
    <property type="match status" value="1"/>
</dbReference>
<dbReference type="RefSeq" id="WP_246277703.1">
    <property type="nucleotide sequence ID" value="NZ_BLPG01000001.1"/>
</dbReference>
<keyword evidence="4" id="KW-1185">Reference proteome</keyword>
<feature type="compositionally biased region" description="Gly residues" evidence="1">
    <location>
        <begin position="328"/>
        <end position="338"/>
    </location>
</feature>
<dbReference type="InterPro" id="IPR036162">
    <property type="entry name" value="Resolvase-like_N_sf"/>
</dbReference>
<dbReference type="AlphaFoldDB" id="A0A6V8KVH8"/>
<dbReference type="PANTHER" id="PTHR30461">
    <property type="entry name" value="DNA-INVERTASE FROM LAMBDOID PROPHAGE"/>
    <property type="match status" value="1"/>
</dbReference>
<feature type="compositionally biased region" description="Low complexity" evidence="1">
    <location>
        <begin position="314"/>
        <end position="323"/>
    </location>
</feature>